<keyword evidence="1" id="KW-0732">Signal</keyword>
<gene>
    <name evidence="2" type="ORF">BLS_006367</name>
</gene>
<dbReference type="AlphaFoldDB" id="A0A8H3UCF8"/>
<dbReference type="EMBL" id="WNWQ01000468">
    <property type="protein sequence ID" value="KAE9967430.1"/>
    <property type="molecule type" value="Genomic_DNA"/>
</dbReference>
<reference evidence="2 3" key="1">
    <citation type="submission" date="2019-11" db="EMBL/GenBank/DDBJ databases">
        <title>Venturia inaequalis Genome Resource.</title>
        <authorList>
            <person name="Lichtner F.J."/>
        </authorList>
    </citation>
    <scope>NUCLEOTIDE SEQUENCE [LARGE SCALE GENOMIC DNA]</scope>
    <source>
        <strain evidence="2">Bline_iso_100314</strain>
    </source>
</reference>
<accession>A0A8H3UCF8</accession>
<comment type="caution">
    <text evidence="2">The sequence shown here is derived from an EMBL/GenBank/DDBJ whole genome shotgun (WGS) entry which is preliminary data.</text>
</comment>
<evidence type="ECO:0008006" key="4">
    <source>
        <dbReference type="Google" id="ProtNLM"/>
    </source>
</evidence>
<feature type="signal peptide" evidence="1">
    <location>
        <begin position="1"/>
        <end position="20"/>
    </location>
</feature>
<sequence length="156" mass="16496">MLSSNILLSLVSLVATTTSAGKVFTGAAYTVNTLAVGNSPEGKFTLSFLVKDPEPLAPTTATCGTTWTGPAFPTQWIPCETNSVDFKLNSFKDIEDFEIQVKHSYRDPSVGKPPQDKVTTFAQAAFSAPENLTCSDSSCTLTVKGSALLPVWAAVA</sequence>
<evidence type="ECO:0000313" key="2">
    <source>
        <dbReference type="EMBL" id="KAE9967430.1"/>
    </source>
</evidence>
<feature type="chain" id="PRO_5034800733" description="AA1-like domain-containing protein" evidence="1">
    <location>
        <begin position="21"/>
        <end position="156"/>
    </location>
</feature>
<evidence type="ECO:0000313" key="3">
    <source>
        <dbReference type="Proteomes" id="UP000433883"/>
    </source>
</evidence>
<proteinExistence type="predicted"/>
<evidence type="ECO:0000256" key="1">
    <source>
        <dbReference type="SAM" id="SignalP"/>
    </source>
</evidence>
<organism evidence="2 3">
    <name type="scientific">Venturia inaequalis</name>
    <name type="common">Apple scab fungus</name>
    <dbReference type="NCBI Taxonomy" id="5025"/>
    <lineage>
        <taxon>Eukaryota</taxon>
        <taxon>Fungi</taxon>
        <taxon>Dikarya</taxon>
        <taxon>Ascomycota</taxon>
        <taxon>Pezizomycotina</taxon>
        <taxon>Dothideomycetes</taxon>
        <taxon>Pleosporomycetidae</taxon>
        <taxon>Venturiales</taxon>
        <taxon>Venturiaceae</taxon>
        <taxon>Venturia</taxon>
    </lineage>
</organism>
<name>A0A8H3UCF8_VENIN</name>
<dbReference type="Proteomes" id="UP000433883">
    <property type="component" value="Unassembled WGS sequence"/>
</dbReference>
<protein>
    <recommendedName>
        <fullName evidence="4">AA1-like domain-containing protein</fullName>
    </recommendedName>
</protein>